<proteinExistence type="predicted"/>
<dbReference type="EMBL" id="CAJOBD010061851">
    <property type="protein sequence ID" value="CAF4385527.1"/>
    <property type="molecule type" value="Genomic_DNA"/>
</dbReference>
<dbReference type="PANTHER" id="PTHR46954">
    <property type="entry name" value="C2H2-TYPE DOMAIN-CONTAINING PROTEIN"/>
    <property type="match status" value="1"/>
</dbReference>
<comment type="caution">
    <text evidence="1">The sequence shown here is derived from an EMBL/GenBank/DDBJ whole genome shotgun (WGS) entry which is preliminary data.</text>
</comment>
<protein>
    <submittedName>
        <fullName evidence="1">Uncharacterized protein</fullName>
    </submittedName>
</protein>
<dbReference type="PANTHER" id="PTHR46954:SF1">
    <property type="entry name" value="C2H2-TYPE DOMAIN-CONTAINING PROTEIN"/>
    <property type="match status" value="1"/>
</dbReference>
<reference evidence="1" key="1">
    <citation type="submission" date="2021-02" db="EMBL/GenBank/DDBJ databases">
        <authorList>
            <person name="Nowell W R."/>
        </authorList>
    </citation>
    <scope>NUCLEOTIDE SEQUENCE</scope>
</reference>
<dbReference type="Proteomes" id="UP000663836">
    <property type="component" value="Unassembled WGS sequence"/>
</dbReference>
<name>A0A820NDP3_9BILA</name>
<gene>
    <name evidence="1" type="ORF">JBS370_LOCUS42992</name>
</gene>
<feature type="non-terminal residue" evidence="1">
    <location>
        <position position="1"/>
    </location>
</feature>
<sequence length="81" mass="9355">ALVANLIKFKKYYLDRLFVHTHARSQLTYYSVESCMAPLSYDLADLILEHDHFGSRLHDLGVTINVNVEQLNFDKAEKNLS</sequence>
<dbReference type="AlphaFoldDB" id="A0A820NDP3"/>
<evidence type="ECO:0000313" key="1">
    <source>
        <dbReference type="EMBL" id="CAF4385527.1"/>
    </source>
</evidence>
<accession>A0A820NDP3</accession>
<organism evidence="1 2">
    <name type="scientific">Rotaria sordida</name>
    <dbReference type="NCBI Taxonomy" id="392033"/>
    <lineage>
        <taxon>Eukaryota</taxon>
        <taxon>Metazoa</taxon>
        <taxon>Spiralia</taxon>
        <taxon>Gnathifera</taxon>
        <taxon>Rotifera</taxon>
        <taxon>Eurotatoria</taxon>
        <taxon>Bdelloidea</taxon>
        <taxon>Philodinida</taxon>
        <taxon>Philodinidae</taxon>
        <taxon>Rotaria</taxon>
    </lineage>
</organism>
<evidence type="ECO:0000313" key="2">
    <source>
        <dbReference type="Proteomes" id="UP000663836"/>
    </source>
</evidence>